<dbReference type="Proteomes" id="UP000236649">
    <property type="component" value="Chromosome 3"/>
</dbReference>
<organism evidence="1 2">
    <name type="scientific">Paraburkholderia hospita</name>
    <dbReference type="NCBI Taxonomy" id="169430"/>
    <lineage>
        <taxon>Bacteria</taxon>
        <taxon>Pseudomonadati</taxon>
        <taxon>Pseudomonadota</taxon>
        <taxon>Betaproteobacteria</taxon>
        <taxon>Burkholderiales</taxon>
        <taxon>Burkholderiaceae</taxon>
        <taxon>Paraburkholderia</taxon>
    </lineage>
</organism>
<reference evidence="1 2" key="1">
    <citation type="submission" date="2018-01" db="EMBL/GenBank/DDBJ databases">
        <title>Species boundaries and ecological features among Paraburkholderia terrae DSMZ17804T, P. hospita DSMZ17164T and P. caribensis DSMZ13236T.</title>
        <authorList>
            <person name="Pratama A.A."/>
        </authorList>
    </citation>
    <scope>NUCLEOTIDE SEQUENCE [LARGE SCALE GENOMIC DNA]</scope>
    <source>
        <strain evidence="1 2">DSM 17164</strain>
    </source>
</reference>
<dbReference type="KEGG" id="phs:C2L64_41785"/>
<dbReference type="AlphaFoldDB" id="A0AAN1JIN3"/>
<gene>
    <name evidence="1" type="ORF">C2L64_41785</name>
</gene>
<evidence type="ECO:0000313" key="1">
    <source>
        <dbReference type="EMBL" id="AUT74743.1"/>
    </source>
</evidence>
<sequence length="106" mass="11422">MNTIRSVLSQVDRVEVGEEGMAGDVSSDCLVIFTKGVEFGTIAQPLGKVVSEVSLDRGYAVGPLAARRICMTKRRVAQQACHSFAHAVAQLFVKSRFDRGGRPRAG</sequence>
<proteinExistence type="predicted"/>
<dbReference type="EMBL" id="CP026107">
    <property type="protein sequence ID" value="AUT74743.1"/>
    <property type="molecule type" value="Genomic_DNA"/>
</dbReference>
<evidence type="ECO:0000313" key="2">
    <source>
        <dbReference type="Proteomes" id="UP000236649"/>
    </source>
</evidence>
<name>A0AAN1JIN3_9BURK</name>
<accession>A0AAN1JIN3</accession>
<protein>
    <submittedName>
        <fullName evidence="1">Uncharacterized protein</fullName>
    </submittedName>
</protein>